<accession>A0A9P8L2H2</accession>
<dbReference type="Proteomes" id="UP000698800">
    <property type="component" value="Unassembled WGS sequence"/>
</dbReference>
<comment type="caution">
    <text evidence="3">The sequence shown here is derived from an EMBL/GenBank/DDBJ whole genome shotgun (WGS) entry which is preliminary data.</text>
</comment>
<name>A0A9P8L2H2_9PEZI</name>
<protein>
    <recommendedName>
        <fullName evidence="5">TPR domain-containing protein</fullName>
    </recommendedName>
</protein>
<sequence length="405" mass="44444">MAKIRPKSKKSKKSQKSILNTVAPAPRKRMPLRSWSDYLKDATELQHTGQPTDALKPAQTALSLLEALSPPRPLPALTVIAEIYIELGDIDAARSHFLRAIELDPDGAVPESEGGGAEKFLWLAQLCEEGGEESVRWFERGVGVLRRDIGALEGSAGKEYVGETATLLEEKRRKLASALCGIIEVYMTDLALSPSAESNCESLITDALLSAPHSPEPLQTLASVRISQLRLADARAALSRSLELWQHLPPDAPDVPDFPTRVSLARLLLETEMEDAAIDVLERLVGEDDGSVEVWYLGGWGLYLMGRKKKEAAGVTAAAGEGGDWRVLWIASREWLRNSLKLYEVLEWEDERLKDHALELVEGLDAELGGAGEENEEEEEGVADGIDGEDDEWEDEDGDLEMEGT</sequence>
<dbReference type="SMART" id="SM00028">
    <property type="entry name" value="TPR"/>
    <property type="match status" value="3"/>
</dbReference>
<evidence type="ECO:0000313" key="3">
    <source>
        <dbReference type="EMBL" id="KAH0544095.1"/>
    </source>
</evidence>
<feature type="region of interest" description="Disordered" evidence="2">
    <location>
        <begin position="365"/>
        <end position="405"/>
    </location>
</feature>
<dbReference type="AlphaFoldDB" id="A0A9P8L2H2"/>
<evidence type="ECO:0000313" key="4">
    <source>
        <dbReference type="Proteomes" id="UP000698800"/>
    </source>
</evidence>
<dbReference type="PROSITE" id="PS50005">
    <property type="entry name" value="TPR"/>
    <property type="match status" value="1"/>
</dbReference>
<dbReference type="Gene3D" id="1.25.40.10">
    <property type="entry name" value="Tetratricopeptide repeat domain"/>
    <property type="match status" value="2"/>
</dbReference>
<evidence type="ECO:0008006" key="5">
    <source>
        <dbReference type="Google" id="ProtNLM"/>
    </source>
</evidence>
<feature type="region of interest" description="Disordered" evidence="2">
    <location>
        <begin position="1"/>
        <end position="27"/>
    </location>
</feature>
<organism evidence="3 4">
    <name type="scientific">Glutinoglossum americanum</name>
    <dbReference type="NCBI Taxonomy" id="1670608"/>
    <lineage>
        <taxon>Eukaryota</taxon>
        <taxon>Fungi</taxon>
        <taxon>Dikarya</taxon>
        <taxon>Ascomycota</taxon>
        <taxon>Pezizomycotina</taxon>
        <taxon>Geoglossomycetes</taxon>
        <taxon>Geoglossales</taxon>
        <taxon>Geoglossaceae</taxon>
        <taxon>Glutinoglossum</taxon>
    </lineage>
</organism>
<dbReference type="Pfam" id="PF13181">
    <property type="entry name" value="TPR_8"/>
    <property type="match status" value="1"/>
</dbReference>
<dbReference type="OrthoDB" id="1914839at2759"/>
<proteinExistence type="predicted"/>
<dbReference type="InterPro" id="IPR019734">
    <property type="entry name" value="TPR_rpt"/>
</dbReference>
<evidence type="ECO:0000256" key="1">
    <source>
        <dbReference type="PROSITE-ProRule" id="PRU00339"/>
    </source>
</evidence>
<dbReference type="InterPro" id="IPR011990">
    <property type="entry name" value="TPR-like_helical_dom_sf"/>
</dbReference>
<dbReference type="CDD" id="cd24142">
    <property type="entry name" value="ACL4-like"/>
    <property type="match status" value="1"/>
</dbReference>
<dbReference type="EMBL" id="JAGHQL010000023">
    <property type="protein sequence ID" value="KAH0544095.1"/>
    <property type="molecule type" value="Genomic_DNA"/>
</dbReference>
<keyword evidence="4" id="KW-1185">Reference proteome</keyword>
<evidence type="ECO:0000256" key="2">
    <source>
        <dbReference type="SAM" id="MobiDB-lite"/>
    </source>
</evidence>
<feature type="compositionally biased region" description="Acidic residues" evidence="2">
    <location>
        <begin position="373"/>
        <end position="405"/>
    </location>
</feature>
<keyword evidence="1" id="KW-0802">TPR repeat</keyword>
<dbReference type="SUPFAM" id="SSF48452">
    <property type="entry name" value="TPR-like"/>
    <property type="match status" value="2"/>
</dbReference>
<gene>
    <name evidence="3" type="ORF">FGG08_001713</name>
</gene>
<feature type="compositionally biased region" description="Basic residues" evidence="2">
    <location>
        <begin position="1"/>
        <end position="15"/>
    </location>
</feature>
<feature type="repeat" description="TPR" evidence="1">
    <location>
        <begin position="74"/>
        <end position="107"/>
    </location>
</feature>
<reference evidence="3" key="1">
    <citation type="submission" date="2021-03" db="EMBL/GenBank/DDBJ databases">
        <title>Comparative genomics and phylogenomic investigation of the class Geoglossomycetes provide insights into ecological specialization and systematics.</title>
        <authorList>
            <person name="Melie T."/>
            <person name="Pirro S."/>
            <person name="Miller A.N."/>
            <person name="Quandt A."/>
        </authorList>
    </citation>
    <scope>NUCLEOTIDE SEQUENCE</scope>
    <source>
        <strain evidence="3">GBOQ0MN5Z8</strain>
    </source>
</reference>